<dbReference type="GO" id="GO:0022857">
    <property type="term" value="F:transmembrane transporter activity"/>
    <property type="evidence" value="ECO:0007669"/>
    <property type="project" value="UniProtKB-UniRule"/>
</dbReference>
<keyword evidence="2 9" id="KW-0813">Transport</keyword>
<keyword evidence="4 9" id="KW-0997">Cell inner membrane</keyword>
<comment type="caution">
    <text evidence="11">The sequence shown here is derived from an EMBL/GenBank/DDBJ whole genome shotgun (WGS) entry which is preliminary data.</text>
</comment>
<evidence type="ECO:0000256" key="9">
    <source>
        <dbReference type="RuleBase" id="RU369079"/>
    </source>
</evidence>
<sequence>MTALVEKIERGLLALSIVSGFATLLIIVIVTVDVAGRFLFNMPFHGGVEASELLMVVLVFFGLAAAQQQRQNYTIELLVRHLPPQAQRGFELVGYLVCFVIVVMLAWPSTKQALSSFERGEAGFGVVPFPLWPARILLAVGLWLLAVQFLCDIYRFFADRPHPAEAVDAPKVFE</sequence>
<evidence type="ECO:0000256" key="8">
    <source>
        <dbReference type="ARBA" id="ARBA00038436"/>
    </source>
</evidence>
<evidence type="ECO:0000256" key="1">
    <source>
        <dbReference type="ARBA" id="ARBA00004429"/>
    </source>
</evidence>
<feature type="transmembrane region" description="Helical" evidence="9">
    <location>
        <begin position="12"/>
        <end position="30"/>
    </location>
</feature>
<dbReference type="PANTHER" id="PTHR35011:SF10">
    <property type="entry name" value="TRAP TRANSPORTER SMALL PERMEASE PROTEIN"/>
    <property type="match status" value="1"/>
</dbReference>
<comment type="subunit">
    <text evidence="9">The complex comprises the extracytoplasmic solute receptor protein and the two transmembrane proteins.</text>
</comment>
<protein>
    <recommendedName>
        <fullName evidence="9">TRAP transporter small permease protein</fullName>
    </recommendedName>
</protein>
<dbReference type="Proteomes" id="UP000295122">
    <property type="component" value="Unassembled WGS sequence"/>
</dbReference>
<dbReference type="GO" id="GO:0005886">
    <property type="term" value="C:plasma membrane"/>
    <property type="evidence" value="ECO:0007669"/>
    <property type="project" value="UniProtKB-SubCell"/>
</dbReference>
<reference evidence="11 12" key="1">
    <citation type="submission" date="2019-03" db="EMBL/GenBank/DDBJ databases">
        <title>Genomic Encyclopedia of Type Strains, Phase IV (KMG-IV): sequencing the most valuable type-strain genomes for metagenomic binning, comparative biology and taxonomic classification.</title>
        <authorList>
            <person name="Goeker M."/>
        </authorList>
    </citation>
    <scope>NUCLEOTIDE SEQUENCE [LARGE SCALE GENOMIC DNA]</scope>
    <source>
        <strain evidence="11 12">DSM 25903</strain>
    </source>
</reference>
<evidence type="ECO:0000256" key="3">
    <source>
        <dbReference type="ARBA" id="ARBA00022475"/>
    </source>
</evidence>
<keyword evidence="5 9" id="KW-0812">Transmembrane</keyword>
<gene>
    <name evidence="11" type="ORF">EV668_3051</name>
</gene>
<keyword evidence="12" id="KW-1185">Reference proteome</keyword>
<evidence type="ECO:0000259" key="10">
    <source>
        <dbReference type="Pfam" id="PF04290"/>
    </source>
</evidence>
<evidence type="ECO:0000256" key="4">
    <source>
        <dbReference type="ARBA" id="ARBA00022519"/>
    </source>
</evidence>
<comment type="similarity">
    <text evidence="8 9">Belongs to the TRAP transporter small permease family.</text>
</comment>
<evidence type="ECO:0000313" key="11">
    <source>
        <dbReference type="EMBL" id="TDR90209.1"/>
    </source>
</evidence>
<keyword evidence="7 9" id="KW-0472">Membrane</keyword>
<feature type="domain" description="Tripartite ATP-independent periplasmic transporters DctQ component" evidence="10">
    <location>
        <begin position="26"/>
        <end position="157"/>
    </location>
</feature>
<evidence type="ECO:0000313" key="12">
    <source>
        <dbReference type="Proteomes" id="UP000295122"/>
    </source>
</evidence>
<dbReference type="InterPro" id="IPR007387">
    <property type="entry name" value="TRAP_DctQ"/>
</dbReference>
<evidence type="ECO:0000256" key="2">
    <source>
        <dbReference type="ARBA" id="ARBA00022448"/>
    </source>
</evidence>
<dbReference type="InterPro" id="IPR055348">
    <property type="entry name" value="DctQ"/>
</dbReference>
<dbReference type="GO" id="GO:0015740">
    <property type="term" value="P:C4-dicarboxylate transport"/>
    <property type="evidence" value="ECO:0007669"/>
    <property type="project" value="TreeGrafter"/>
</dbReference>
<proteinExistence type="inferred from homology"/>
<keyword evidence="3" id="KW-1003">Cell membrane</keyword>
<feature type="transmembrane region" description="Helical" evidence="9">
    <location>
        <begin position="89"/>
        <end position="109"/>
    </location>
</feature>
<comment type="function">
    <text evidence="9">Part of the tripartite ATP-independent periplasmic (TRAP) transport system.</text>
</comment>
<evidence type="ECO:0000256" key="5">
    <source>
        <dbReference type="ARBA" id="ARBA00022692"/>
    </source>
</evidence>
<keyword evidence="6 9" id="KW-1133">Transmembrane helix</keyword>
<accession>A0A4V3DXX1</accession>
<evidence type="ECO:0000256" key="7">
    <source>
        <dbReference type="ARBA" id="ARBA00023136"/>
    </source>
</evidence>
<dbReference type="PANTHER" id="PTHR35011">
    <property type="entry name" value="2,3-DIKETO-L-GULONATE TRAP TRANSPORTER SMALL PERMEASE PROTEIN YIAM"/>
    <property type="match status" value="1"/>
</dbReference>
<dbReference type="EMBL" id="SNZR01000013">
    <property type="protein sequence ID" value="TDR90209.1"/>
    <property type="molecule type" value="Genomic_DNA"/>
</dbReference>
<name>A0A4V3DXX1_9HYPH</name>
<feature type="transmembrane region" description="Helical" evidence="9">
    <location>
        <begin position="50"/>
        <end position="68"/>
    </location>
</feature>
<feature type="transmembrane region" description="Helical" evidence="9">
    <location>
        <begin position="129"/>
        <end position="151"/>
    </location>
</feature>
<comment type="subcellular location">
    <subcellularLocation>
        <location evidence="1 9">Cell inner membrane</location>
        <topology evidence="1 9">Multi-pass membrane protein</topology>
    </subcellularLocation>
</comment>
<dbReference type="AlphaFoldDB" id="A0A4V3DXX1"/>
<evidence type="ECO:0000256" key="6">
    <source>
        <dbReference type="ARBA" id="ARBA00022989"/>
    </source>
</evidence>
<dbReference type="Pfam" id="PF04290">
    <property type="entry name" value="DctQ"/>
    <property type="match status" value="1"/>
</dbReference>
<organism evidence="11 12">
    <name type="scientific">Enterovirga rhinocerotis</name>
    <dbReference type="NCBI Taxonomy" id="1339210"/>
    <lineage>
        <taxon>Bacteria</taxon>
        <taxon>Pseudomonadati</taxon>
        <taxon>Pseudomonadota</taxon>
        <taxon>Alphaproteobacteria</taxon>
        <taxon>Hyphomicrobiales</taxon>
        <taxon>Methylobacteriaceae</taxon>
        <taxon>Enterovirga</taxon>
    </lineage>
</organism>